<dbReference type="EMBL" id="PJQY01001368">
    <property type="protein sequence ID" value="PQQ03219.1"/>
    <property type="molecule type" value="Genomic_DNA"/>
</dbReference>
<protein>
    <submittedName>
        <fullName evidence="2">G2/mitotic-specific cyclin S13-7</fullName>
    </submittedName>
</protein>
<comment type="caution">
    <text evidence="2">The sequence shown here is derived from an EMBL/GenBank/DDBJ whole genome shotgun (WGS) entry which is preliminary data.</text>
</comment>
<organism evidence="2 3">
    <name type="scientific">Prunus yedoensis var. nudiflora</name>
    <dbReference type="NCBI Taxonomy" id="2094558"/>
    <lineage>
        <taxon>Eukaryota</taxon>
        <taxon>Viridiplantae</taxon>
        <taxon>Streptophyta</taxon>
        <taxon>Embryophyta</taxon>
        <taxon>Tracheophyta</taxon>
        <taxon>Spermatophyta</taxon>
        <taxon>Magnoliopsida</taxon>
        <taxon>eudicotyledons</taxon>
        <taxon>Gunneridae</taxon>
        <taxon>Pentapetalae</taxon>
        <taxon>rosids</taxon>
        <taxon>fabids</taxon>
        <taxon>Rosales</taxon>
        <taxon>Rosaceae</taxon>
        <taxon>Amygdaloideae</taxon>
        <taxon>Amygdaleae</taxon>
        <taxon>Prunus</taxon>
    </lineage>
</organism>
<evidence type="ECO:0000259" key="1">
    <source>
        <dbReference type="Pfam" id="PF02984"/>
    </source>
</evidence>
<evidence type="ECO:0000313" key="2">
    <source>
        <dbReference type="EMBL" id="PQQ03219.1"/>
    </source>
</evidence>
<gene>
    <name evidence="2" type="ORF">Pyn_04524</name>
</gene>
<dbReference type="Gene3D" id="1.10.472.10">
    <property type="entry name" value="Cyclin-like"/>
    <property type="match status" value="1"/>
</dbReference>
<dbReference type="InterPro" id="IPR036915">
    <property type="entry name" value="Cyclin-like_sf"/>
</dbReference>
<reference evidence="2 3" key="1">
    <citation type="submission" date="2018-02" db="EMBL/GenBank/DDBJ databases">
        <title>Draft genome of wild Prunus yedoensis var. nudiflora.</title>
        <authorList>
            <person name="Baek S."/>
            <person name="Kim J.-H."/>
            <person name="Choi K."/>
            <person name="Kim G.-B."/>
            <person name="Cho A."/>
            <person name="Jang H."/>
            <person name="Shin C.-H."/>
            <person name="Yu H.-J."/>
            <person name="Mun J.-H."/>
        </authorList>
    </citation>
    <scope>NUCLEOTIDE SEQUENCE [LARGE SCALE GENOMIC DNA]</scope>
    <source>
        <strain evidence="3">cv. Jeju island</strain>
        <tissue evidence="2">Leaf</tissue>
    </source>
</reference>
<feature type="domain" description="Cyclin C-terminal" evidence="1">
    <location>
        <begin position="3"/>
        <end position="61"/>
    </location>
</feature>
<dbReference type="AlphaFoldDB" id="A0A314YE18"/>
<dbReference type="OrthoDB" id="5590282at2759"/>
<dbReference type="Pfam" id="PF02984">
    <property type="entry name" value="Cyclin_C"/>
    <property type="match status" value="1"/>
</dbReference>
<dbReference type="STRING" id="2094558.A0A314YE18"/>
<name>A0A314YE18_PRUYE</name>
<dbReference type="Proteomes" id="UP000250321">
    <property type="component" value="Unassembled WGS sequence"/>
</dbReference>
<accession>A0A314YE18</accession>
<proteinExistence type="predicted"/>
<keyword evidence="3" id="KW-1185">Reference proteome</keyword>
<sequence length="75" mass="8272">MSLVRYIKASSAPSDDELMENMVYFLAELGLMDYSATILYCPSMMAASAVYVARCTLDRTPSGLRLSSIILAILR</sequence>
<evidence type="ECO:0000313" key="3">
    <source>
        <dbReference type="Proteomes" id="UP000250321"/>
    </source>
</evidence>
<dbReference type="InterPro" id="IPR004367">
    <property type="entry name" value="Cyclin_C-dom"/>
</dbReference>
<dbReference type="SUPFAM" id="SSF47954">
    <property type="entry name" value="Cyclin-like"/>
    <property type="match status" value="1"/>
</dbReference>